<dbReference type="Gene3D" id="3.10.50.40">
    <property type="match status" value="2"/>
</dbReference>
<proteinExistence type="inferred from homology"/>
<evidence type="ECO:0000256" key="5">
    <source>
        <dbReference type="ARBA" id="ARBA00023235"/>
    </source>
</evidence>
<feature type="signal peptide" evidence="8">
    <location>
        <begin position="1"/>
        <end position="18"/>
    </location>
</feature>
<evidence type="ECO:0000259" key="9">
    <source>
        <dbReference type="PROSITE" id="PS50059"/>
    </source>
</evidence>
<dbReference type="SUPFAM" id="SSF54534">
    <property type="entry name" value="FKBP-like"/>
    <property type="match status" value="2"/>
</dbReference>
<feature type="domain" description="PPIase FKBP-type" evidence="9">
    <location>
        <begin position="237"/>
        <end position="324"/>
    </location>
</feature>
<keyword evidence="4 6" id="KW-0697">Rotamase</keyword>
<dbReference type="RefSeq" id="WP_301141366.1">
    <property type="nucleotide sequence ID" value="NZ_JAUHQA010000001.1"/>
</dbReference>
<dbReference type="PROSITE" id="PS51257">
    <property type="entry name" value="PROKAR_LIPOPROTEIN"/>
    <property type="match status" value="1"/>
</dbReference>
<organism evidence="10 11">
    <name type="scientific">Demequina muriae</name>
    <dbReference type="NCBI Taxonomy" id="3051664"/>
    <lineage>
        <taxon>Bacteria</taxon>
        <taxon>Bacillati</taxon>
        <taxon>Actinomycetota</taxon>
        <taxon>Actinomycetes</taxon>
        <taxon>Micrococcales</taxon>
        <taxon>Demequinaceae</taxon>
        <taxon>Demequina</taxon>
    </lineage>
</organism>
<feature type="chain" id="PRO_5047296055" description="peptidylprolyl isomerase" evidence="8">
    <location>
        <begin position="19"/>
        <end position="324"/>
    </location>
</feature>
<keyword evidence="5 6" id="KW-0413">Isomerase</keyword>
<sequence>MKKHLPIAAVAAATLVLAGCASGTDDEASASPSPTDGAGGTETTEFGNAQDVAMLDEITWEEDGDGIPTLTVETPSTISGTATRIVEDGDGAAVESGQVVTVDYTITSGTDGSQLFSTYESDAPESLLVSETSLEPALYNALAGSSVGSDVIFATIDQTATDTPNAAIYMAMTITDVIDPLDRAEGEAVDPAEGLPTVTLDEAGVPSVEVGDAEMPTELEVQQLIEGPADGEVVELGDTVIAHYTGWIWDGEQFDSSWDRGEPTLFAFQEGQLIEGWTQGLAGQTVGSQVLLVIPPELGYGEQESEAIPADSTLVFVVDILAVA</sequence>
<reference evidence="10" key="1">
    <citation type="submission" date="2023-06" db="EMBL/GenBank/DDBJ databases">
        <title>Egi l300058.</title>
        <authorList>
            <person name="Gao L."/>
            <person name="Fang B.-Z."/>
            <person name="Li W.-J."/>
        </authorList>
    </citation>
    <scope>NUCLEOTIDE SEQUENCE</scope>
    <source>
        <strain evidence="10">EGI L300058</strain>
    </source>
</reference>
<dbReference type="PANTHER" id="PTHR43811:SF19">
    <property type="entry name" value="39 KDA FK506-BINDING NUCLEAR PROTEIN"/>
    <property type="match status" value="1"/>
</dbReference>
<evidence type="ECO:0000256" key="4">
    <source>
        <dbReference type="ARBA" id="ARBA00023110"/>
    </source>
</evidence>
<evidence type="ECO:0000256" key="1">
    <source>
        <dbReference type="ARBA" id="ARBA00000971"/>
    </source>
</evidence>
<dbReference type="EMBL" id="JAUHQA010000001">
    <property type="protein sequence ID" value="MDN4480085.1"/>
    <property type="molecule type" value="Genomic_DNA"/>
</dbReference>
<dbReference type="GO" id="GO:0003755">
    <property type="term" value="F:peptidyl-prolyl cis-trans isomerase activity"/>
    <property type="evidence" value="ECO:0007669"/>
    <property type="project" value="UniProtKB-EC"/>
</dbReference>
<comment type="caution">
    <text evidence="10">The sequence shown here is derived from an EMBL/GenBank/DDBJ whole genome shotgun (WGS) entry which is preliminary data.</text>
</comment>
<evidence type="ECO:0000256" key="6">
    <source>
        <dbReference type="PROSITE-ProRule" id="PRU00277"/>
    </source>
</evidence>
<dbReference type="PROSITE" id="PS50059">
    <property type="entry name" value="FKBP_PPIASE"/>
    <property type="match status" value="1"/>
</dbReference>
<keyword evidence="8" id="KW-0732">Signal</keyword>
<dbReference type="Proteomes" id="UP001172708">
    <property type="component" value="Unassembled WGS sequence"/>
</dbReference>
<evidence type="ECO:0000313" key="11">
    <source>
        <dbReference type="Proteomes" id="UP001172708"/>
    </source>
</evidence>
<dbReference type="PANTHER" id="PTHR43811">
    <property type="entry name" value="FKBP-TYPE PEPTIDYL-PROLYL CIS-TRANS ISOMERASE FKPA"/>
    <property type="match status" value="1"/>
</dbReference>
<comment type="catalytic activity">
    <reaction evidence="1 6">
        <text>[protein]-peptidylproline (omega=180) = [protein]-peptidylproline (omega=0)</text>
        <dbReference type="Rhea" id="RHEA:16237"/>
        <dbReference type="Rhea" id="RHEA-COMP:10747"/>
        <dbReference type="Rhea" id="RHEA-COMP:10748"/>
        <dbReference type="ChEBI" id="CHEBI:83833"/>
        <dbReference type="ChEBI" id="CHEBI:83834"/>
        <dbReference type="EC" id="5.2.1.8"/>
    </reaction>
</comment>
<evidence type="ECO:0000256" key="2">
    <source>
        <dbReference type="ARBA" id="ARBA00006577"/>
    </source>
</evidence>
<gene>
    <name evidence="10" type="ORF">QQX02_03995</name>
</gene>
<comment type="similarity">
    <text evidence="2">Belongs to the FKBP-type PPIase family.</text>
</comment>
<evidence type="ECO:0000256" key="7">
    <source>
        <dbReference type="SAM" id="MobiDB-lite"/>
    </source>
</evidence>
<evidence type="ECO:0000256" key="3">
    <source>
        <dbReference type="ARBA" id="ARBA00013194"/>
    </source>
</evidence>
<protein>
    <recommendedName>
        <fullName evidence="3 6">peptidylprolyl isomerase</fullName>
        <ecNumber evidence="3 6">5.2.1.8</ecNumber>
    </recommendedName>
</protein>
<evidence type="ECO:0000256" key="8">
    <source>
        <dbReference type="SAM" id="SignalP"/>
    </source>
</evidence>
<evidence type="ECO:0000313" key="10">
    <source>
        <dbReference type="EMBL" id="MDN4480085.1"/>
    </source>
</evidence>
<feature type="region of interest" description="Disordered" evidence="7">
    <location>
        <begin position="23"/>
        <end position="48"/>
    </location>
</feature>
<dbReference type="InterPro" id="IPR046357">
    <property type="entry name" value="PPIase_dom_sf"/>
</dbReference>
<dbReference type="InterPro" id="IPR001179">
    <property type="entry name" value="PPIase_FKBP_dom"/>
</dbReference>
<accession>A0ABT8GF79</accession>
<name>A0ABT8GF79_9MICO</name>
<keyword evidence="11" id="KW-1185">Reference proteome</keyword>
<dbReference type="EC" id="5.2.1.8" evidence="3 6"/>
<dbReference type="Pfam" id="PF00254">
    <property type="entry name" value="FKBP_C"/>
    <property type="match status" value="1"/>
</dbReference>